<sequence length="174" mass="19964">MREEKKLLLEEIKEKIDSSSSLVVTKFKNITSTESWNFRNILLKNASEMEVVKKRVFLKAFEKSGYKCSIEELDGQIAVIFIKDDPVGAIKAIFEFSEQTNKLEVIRGEIEDKVYNKEDLLFLSKLPTMNDLRAEFLSVLEDPMSGTLSVMESLLTSVIYALEEKKKLEEKNKG</sequence>
<accession>A0A0F9N734</accession>
<evidence type="ECO:0000313" key="4">
    <source>
        <dbReference type="EMBL" id="KKM84555.1"/>
    </source>
</evidence>
<evidence type="ECO:0000256" key="3">
    <source>
        <dbReference type="ARBA" id="ARBA00023274"/>
    </source>
</evidence>
<comment type="caution">
    <text evidence="4">The sequence shown here is derived from an EMBL/GenBank/DDBJ whole genome shotgun (WGS) entry which is preliminary data.</text>
</comment>
<dbReference type="EMBL" id="LAZR01007549">
    <property type="protein sequence ID" value="KKM84555.1"/>
    <property type="molecule type" value="Genomic_DNA"/>
</dbReference>
<name>A0A0F9N734_9ZZZZ</name>
<dbReference type="InterPro" id="IPR047865">
    <property type="entry name" value="Ribosomal_uL10_bac_type"/>
</dbReference>
<evidence type="ECO:0000256" key="1">
    <source>
        <dbReference type="ARBA" id="ARBA00008889"/>
    </source>
</evidence>
<dbReference type="InterPro" id="IPR043141">
    <property type="entry name" value="Ribosomal_uL10-like_sf"/>
</dbReference>
<evidence type="ECO:0000256" key="2">
    <source>
        <dbReference type="ARBA" id="ARBA00022980"/>
    </source>
</evidence>
<dbReference type="CDD" id="cd05797">
    <property type="entry name" value="Ribosomal_L10"/>
    <property type="match status" value="1"/>
</dbReference>
<gene>
    <name evidence="4" type="ORF">LCGC14_1297990</name>
</gene>
<evidence type="ECO:0008006" key="5">
    <source>
        <dbReference type="Google" id="ProtNLM"/>
    </source>
</evidence>
<dbReference type="NCBIfam" id="NF000955">
    <property type="entry name" value="PRK00099.1-1"/>
    <property type="match status" value="1"/>
</dbReference>
<dbReference type="GO" id="GO:1990904">
    <property type="term" value="C:ribonucleoprotein complex"/>
    <property type="evidence" value="ECO:0007669"/>
    <property type="project" value="UniProtKB-KW"/>
</dbReference>
<dbReference type="InterPro" id="IPR001790">
    <property type="entry name" value="Ribosomal_uL10"/>
</dbReference>
<proteinExistence type="inferred from homology"/>
<reference evidence="4" key="1">
    <citation type="journal article" date="2015" name="Nature">
        <title>Complex archaea that bridge the gap between prokaryotes and eukaryotes.</title>
        <authorList>
            <person name="Spang A."/>
            <person name="Saw J.H."/>
            <person name="Jorgensen S.L."/>
            <person name="Zaremba-Niedzwiedzka K."/>
            <person name="Martijn J."/>
            <person name="Lind A.E."/>
            <person name="van Eijk R."/>
            <person name="Schleper C."/>
            <person name="Guy L."/>
            <person name="Ettema T.J."/>
        </authorList>
    </citation>
    <scope>NUCLEOTIDE SEQUENCE</scope>
</reference>
<dbReference type="Pfam" id="PF00466">
    <property type="entry name" value="Ribosomal_L10"/>
    <property type="match status" value="1"/>
</dbReference>
<organism evidence="4">
    <name type="scientific">marine sediment metagenome</name>
    <dbReference type="NCBI Taxonomy" id="412755"/>
    <lineage>
        <taxon>unclassified sequences</taxon>
        <taxon>metagenomes</taxon>
        <taxon>ecological metagenomes</taxon>
    </lineage>
</organism>
<dbReference type="SUPFAM" id="SSF160369">
    <property type="entry name" value="Ribosomal protein L10-like"/>
    <property type="match status" value="1"/>
</dbReference>
<keyword evidence="2" id="KW-0689">Ribosomal protein</keyword>
<dbReference type="PANTHER" id="PTHR11560">
    <property type="entry name" value="39S RIBOSOMAL PROTEIN L10, MITOCHONDRIAL"/>
    <property type="match status" value="1"/>
</dbReference>
<comment type="similarity">
    <text evidence="1">Belongs to the universal ribosomal protein uL10 family.</text>
</comment>
<keyword evidence="3" id="KW-0687">Ribonucleoprotein</keyword>
<dbReference type="AlphaFoldDB" id="A0A0F9N734"/>
<dbReference type="Gene3D" id="3.30.70.1730">
    <property type="match status" value="1"/>
</dbReference>
<dbReference type="GO" id="GO:0005840">
    <property type="term" value="C:ribosome"/>
    <property type="evidence" value="ECO:0007669"/>
    <property type="project" value="UniProtKB-KW"/>
</dbReference>
<protein>
    <recommendedName>
        <fullName evidence="5">50S ribosomal protein L10</fullName>
    </recommendedName>
</protein>